<dbReference type="InterPro" id="IPR007627">
    <property type="entry name" value="RNA_pol_sigma70_r2"/>
</dbReference>
<evidence type="ECO:0000256" key="1">
    <source>
        <dbReference type="ARBA" id="ARBA00010641"/>
    </source>
</evidence>
<sequence>MSAFGELVSRHEKRIYALVSRILGATASADDVDDTVQDVFVQAWRALPRFRGDSKFSTWLYRIATNMAIKQWHRRKRLRLTVADEELPENLRVSMMTDPSPSPADHAESQARDRALRASIDALPEKQRTVVLLHYFEDYSCEEVAQVIGCSVGTVWSRLHYACRKLRGNLEWLQQA</sequence>
<dbReference type="InterPro" id="IPR013324">
    <property type="entry name" value="RNA_pol_sigma_r3/r4-like"/>
</dbReference>
<dbReference type="PANTHER" id="PTHR43133:SF51">
    <property type="entry name" value="RNA POLYMERASE SIGMA FACTOR"/>
    <property type="match status" value="1"/>
</dbReference>
<dbReference type="InterPro" id="IPR013325">
    <property type="entry name" value="RNA_pol_sigma_r2"/>
</dbReference>
<dbReference type="GO" id="GO:0003677">
    <property type="term" value="F:DNA binding"/>
    <property type="evidence" value="ECO:0007669"/>
    <property type="project" value="InterPro"/>
</dbReference>
<dbReference type="SUPFAM" id="SSF88946">
    <property type="entry name" value="Sigma2 domain of RNA polymerase sigma factors"/>
    <property type="match status" value="1"/>
</dbReference>
<keyword evidence="3" id="KW-0731">Sigma factor</keyword>
<dbReference type="InterPro" id="IPR039425">
    <property type="entry name" value="RNA_pol_sigma-70-like"/>
</dbReference>
<accession>A0A402D2E5</accession>
<dbReference type="InterPro" id="IPR013249">
    <property type="entry name" value="RNA_pol_sigma70_r4_t2"/>
</dbReference>
<keyword evidence="4" id="KW-0804">Transcription</keyword>
<protein>
    <submittedName>
        <fullName evidence="5">RNA polymerase sigma factor</fullName>
    </submittedName>
</protein>
<organism evidence="5 6">
    <name type="scientific">Capsulimonas corticalis</name>
    <dbReference type="NCBI Taxonomy" id="2219043"/>
    <lineage>
        <taxon>Bacteria</taxon>
        <taxon>Bacillati</taxon>
        <taxon>Armatimonadota</taxon>
        <taxon>Armatimonadia</taxon>
        <taxon>Capsulimonadales</taxon>
        <taxon>Capsulimonadaceae</taxon>
        <taxon>Capsulimonas</taxon>
    </lineage>
</organism>
<dbReference type="Proteomes" id="UP000287394">
    <property type="component" value="Chromosome"/>
</dbReference>
<dbReference type="GO" id="GO:0006352">
    <property type="term" value="P:DNA-templated transcription initiation"/>
    <property type="evidence" value="ECO:0007669"/>
    <property type="project" value="InterPro"/>
</dbReference>
<dbReference type="SUPFAM" id="SSF88659">
    <property type="entry name" value="Sigma3 and sigma4 domains of RNA polymerase sigma factors"/>
    <property type="match status" value="1"/>
</dbReference>
<dbReference type="NCBIfam" id="TIGR02937">
    <property type="entry name" value="sigma70-ECF"/>
    <property type="match status" value="1"/>
</dbReference>
<dbReference type="AlphaFoldDB" id="A0A402D2E5"/>
<evidence type="ECO:0000256" key="4">
    <source>
        <dbReference type="ARBA" id="ARBA00023163"/>
    </source>
</evidence>
<keyword evidence="6" id="KW-1185">Reference proteome</keyword>
<gene>
    <name evidence="5" type="primary">rpoE_2</name>
    <name evidence="5" type="ORF">CCAX7_20340</name>
</gene>
<dbReference type="CDD" id="cd06171">
    <property type="entry name" value="Sigma70_r4"/>
    <property type="match status" value="1"/>
</dbReference>
<dbReference type="EMBL" id="AP025739">
    <property type="protein sequence ID" value="BDI29983.1"/>
    <property type="molecule type" value="Genomic_DNA"/>
</dbReference>
<dbReference type="KEGG" id="ccot:CCAX7_20340"/>
<evidence type="ECO:0000256" key="3">
    <source>
        <dbReference type="ARBA" id="ARBA00023082"/>
    </source>
</evidence>
<dbReference type="Gene3D" id="1.10.1740.10">
    <property type="match status" value="1"/>
</dbReference>
<dbReference type="InterPro" id="IPR014284">
    <property type="entry name" value="RNA_pol_sigma-70_dom"/>
</dbReference>
<dbReference type="Gene3D" id="1.10.10.10">
    <property type="entry name" value="Winged helix-like DNA-binding domain superfamily/Winged helix DNA-binding domain"/>
    <property type="match status" value="1"/>
</dbReference>
<evidence type="ECO:0000256" key="2">
    <source>
        <dbReference type="ARBA" id="ARBA00023015"/>
    </source>
</evidence>
<evidence type="ECO:0000313" key="5">
    <source>
        <dbReference type="EMBL" id="BDI29983.1"/>
    </source>
</evidence>
<dbReference type="Pfam" id="PF04542">
    <property type="entry name" value="Sigma70_r2"/>
    <property type="match status" value="1"/>
</dbReference>
<dbReference type="GO" id="GO:0016987">
    <property type="term" value="F:sigma factor activity"/>
    <property type="evidence" value="ECO:0007669"/>
    <property type="project" value="UniProtKB-KW"/>
</dbReference>
<comment type="similarity">
    <text evidence="1">Belongs to the sigma-70 factor family. ECF subfamily.</text>
</comment>
<reference evidence="5 6" key="1">
    <citation type="journal article" date="2019" name="Int. J. Syst. Evol. Microbiol.">
        <title>Capsulimonas corticalis gen. nov., sp. nov., an aerobic capsulated bacterium, of a novel bacterial order, Capsulimonadales ord. nov., of the class Armatimonadia of the phylum Armatimonadetes.</title>
        <authorList>
            <person name="Li J."/>
            <person name="Kudo C."/>
            <person name="Tonouchi A."/>
        </authorList>
    </citation>
    <scope>NUCLEOTIDE SEQUENCE [LARGE SCALE GENOMIC DNA]</scope>
    <source>
        <strain evidence="5 6">AX-7</strain>
    </source>
</reference>
<name>A0A402D2E5_9BACT</name>
<proteinExistence type="inferred from homology"/>
<dbReference type="PANTHER" id="PTHR43133">
    <property type="entry name" value="RNA POLYMERASE ECF-TYPE SIGMA FACTO"/>
    <property type="match status" value="1"/>
</dbReference>
<dbReference type="InterPro" id="IPR036388">
    <property type="entry name" value="WH-like_DNA-bd_sf"/>
</dbReference>
<keyword evidence="2" id="KW-0805">Transcription regulation</keyword>
<dbReference type="Pfam" id="PF08281">
    <property type="entry name" value="Sigma70_r4_2"/>
    <property type="match status" value="1"/>
</dbReference>
<evidence type="ECO:0000313" key="6">
    <source>
        <dbReference type="Proteomes" id="UP000287394"/>
    </source>
</evidence>